<name>A0A485LHP0_9STRA</name>
<dbReference type="EMBL" id="CAADRA010007005">
    <property type="protein sequence ID" value="VFT98184.1"/>
    <property type="molecule type" value="Genomic_DNA"/>
</dbReference>
<feature type="region of interest" description="Disordered" evidence="1">
    <location>
        <begin position="63"/>
        <end position="163"/>
    </location>
</feature>
<feature type="compositionally biased region" description="Basic and acidic residues" evidence="1">
    <location>
        <begin position="399"/>
        <end position="411"/>
    </location>
</feature>
<evidence type="ECO:0000256" key="1">
    <source>
        <dbReference type="SAM" id="MobiDB-lite"/>
    </source>
</evidence>
<feature type="region of interest" description="Disordered" evidence="1">
    <location>
        <begin position="1"/>
        <end position="35"/>
    </location>
</feature>
<organism evidence="3 4">
    <name type="scientific">Aphanomyces stellatus</name>
    <dbReference type="NCBI Taxonomy" id="120398"/>
    <lineage>
        <taxon>Eukaryota</taxon>
        <taxon>Sar</taxon>
        <taxon>Stramenopiles</taxon>
        <taxon>Oomycota</taxon>
        <taxon>Saprolegniomycetes</taxon>
        <taxon>Saprolegniales</taxon>
        <taxon>Verrucalvaceae</taxon>
        <taxon>Aphanomyces</taxon>
    </lineage>
</organism>
<accession>A0A485LHP0</accession>
<feature type="region of interest" description="Disordered" evidence="1">
    <location>
        <begin position="527"/>
        <end position="578"/>
    </location>
</feature>
<feature type="compositionally biased region" description="Basic and acidic residues" evidence="1">
    <location>
        <begin position="370"/>
        <end position="385"/>
    </location>
</feature>
<feature type="compositionally biased region" description="Basic and acidic residues" evidence="1">
    <location>
        <begin position="565"/>
        <end position="578"/>
    </location>
</feature>
<feature type="compositionally biased region" description="Basic and acidic residues" evidence="1">
    <location>
        <begin position="126"/>
        <end position="141"/>
    </location>
</feature>
<dbReference type="OrthoDB" id="70089at2759"/>
<protein>
    <submittedName>
        <fullName evidence="3">Aste57867_21514 protein</fullName>
    </submittedName>
</protein>
<dbReference type="Proteomes" id="UP000332933">
    <property type="component" value="Unassembled WGS sequence"/>
</dbReference>
<reference evidence="2" key="2">
    <citation type="submission" date="2019-06" db="EMBL/GenBank/DDBJ databases">
        <title>Genomics analysis of Aphanomyces spp. identifies a new class of oomycete effector associated with host adaptation.</title>
        <authorList>
            <person name="Gaulin E."/>
        </authorList>
    </citation>
    <scope>NUCLEOTIDE SEQUENCE</scope>
    <source>
        <strain evidence="2">CBS 578.67</strain>
    </source>
</reference>
<feature type="compositionally biased region" description="Polar residues" evidence="1">
    <location>
        <begin position="80"/>
        <end position="89"/>
    </location>
</feature>
<feature type="compositionally biased region" description="Low complexity" evidence="1">
    <location>
        <begin position="309"/>
        <end position="333"/>
    </location>
</feature>
<dbReference type="EMBL" id="VJMH01006979">
    <property type="protein sequence ID" value="KAF0686672.1"/>
    <property type="molecule type" value="Genomic_DNA"/>
</dbReference>
<keyword evidence="4" id="KW-1185">Reference proteome</keyword>
<evidence type="ECO:0000313" key="2">
    <source>
        <dbReference type="EMBL" id="KAF0686672.1"/>
    </source>
</evidence>
<feature type="region of interest" description="Disordered" evidence="1">
    <location>
        <begin position="298"/>
        <end position="415"/>
    </location>
</feature>
<evidence type="ECO:0000313" key="4">
    <source>
        <dbReference type="Proteomes" id="UP000332933"/>
    </source>
</evidence>
<dbReference type="AlphaFoldDB" id="A0A485LHP0"/>
<gene>
    <name evidence="3" type="primary">Aste57867_21514</name>
    <name evidence="2" type="ORF">As57867_021445</name>
    <name evidence="3" type="ORF">ASTE57867_21514</name>
</gene>
<evidence type="ECO:0000313" key="3">
    <source>
        <dbReference type="EMBL" id="VFT98184.1"/>
    </source>
</evidence>
<feature type="compositionally biased region" description="Basic and acidic residues" evidence="1">
    <location>
        <begin position="346"/>
        <end position="358"/>
    </location>
</feature>
<feature type="region of interest" description="Disordered" evidence="1">
    <location>
        <begin position="247"/>
        <end position="267"/>
    </location>
</feature>
<sequence length="578" mass="63629">MDARRPAPRKMDWMDKDNDERSTPLSAKTAAVPTNMSYSRESLYRDIEIPELDSGTATLASTFGSMPVRKRLAPRGFPSDLSNNSTTETNLEDKMPSPPRPSSKYSLGAGDGLFPARSVDPPPKPPSRDPTKREPVKRDEYDASLYEQYLRSPSLDDDTATRSSDRLDYLSAAPAAVPPRTSSSYETSAVASTSSLAPPLPVSSFSSFAMDDSPSIDMQDIQQLVRDAYVAIDDMKSTHDVLFNFSSEVPRCNDDPPRANTKQTPPQYDTAVADRALKSVDHVVRALADARERFRRVCHQQPKHRLKDSPLPSSVAAAAPSSSSNRRQSPLPLHSLASDAPYTSPSRRDDLLPWKDTSRSSSAAARKYRERMMSDDDEATYERVTRPSSTSLDPLVARSGERRQQPDDTNERTTTTTFRARLLSTDTHDGETGAPVSYVPAKMVQPPSTARSSMFADFDRKMQEIRNSLNAIASREALVMSPPPSISSAASNQTVAAAAPAEYASSAKASSFDEYFKAFKKDLARFSTPNHQLVDDDDNDANPAFDPKASPFCQHEYAKGSPNPTDRRSSYREPHATP</sequence>
<proteinExistence type="predicted"/>
<feature type="compositionally biased region" description="Basic and acidic residues" evidence="1">
    <location>
        <begin position="1"/>
        <end position="22"/>
    </location>
</feature>
<reference evidence="3 4" key="1">
    <citation type="submission" date="2019-03" db="EMBL/GenBank/DDBJ databases">
        <authorList>
            <person name="Gaulin E."/>
            <person name="Dumas B."/>
        </authorList>
    </citation>
    <scope>NUCLEOTIDE SEQUENCE [LARGE SCALE GENOMIC DNA]</scope>
    <source>
        <strain evidence="3">CBS 568.67</strain>
    </source>
</reference>